<name>A0A1M7P2P8_9FLAO</name>
<dbReference type="EMBL" id="FRCL01000013">
    <property type="protein sequence ID" value="SHN10289.1"/>
    <property type="molecule type" value="Genomic_DNA"/>
</dbReference>
<evidence type="ECO:0000256" key="4">
    <source>
        <dbReference type="SAM" id="SignalP"/>
    </source>
</evidence>
<accession>A0A1M7P2P8</accession>
<gene>
    <name evidence="5" type="ORF">SAMN05216269_11332</name>
</gene>
<dbReference type="Pfam" id="PF13174">
    <property type="entry name" value="TPR_6"/>
    <property type="match status" value="4"/>
</dbReference>
<sequence length="1004" mass="114999">MRKISWLYLFLLFIISAASSAQQSTIYTHDLKDYNKAFSLFNDKQYASAQIIFNKVKETAATEELKSDCAYYIANCAIRTNQSNADELMEQFVADYPTSTKQNQAYIEVAHYYFDQGNYPQALQWFDKVDESQLSSSDRDKFNFQKGYSFFNAKKKKEATVYLNKVVNSAEYGSQAKYYLGFMAYEGDDYKQATKYFDEVSGEEKYKEKLSYYQADMNFKLGNFEKAIDLGGKAMAKSNPAEKSELNKIIGESYFNLKQYDKAIPYLVAYKGKKGRWNNTDFYQLGYAYYKQKDYQNAISQFNKIIGGKDFVAQNAYYHLGESYLNTDKKQQALNAFKNASEMNFDAAIQEDASLNYAKLSYEIGNSYQSVPSVLQAFLKKYPENASRSEIEKLLIDSYISSKNYKEALVLLERNKSPENKLAYQKVLFYRGLELYTDGNYEEASKMFVKSVSEQKDAVFAARATFWKGESEYVQNDFKEALISFKQFMGMAQAKDAPEFKNINYNIAYAYFKLKEYDQAGNYFQSQIATSKEDKVRLNDSYLRLADCRFVTSKYGAAMEAYTKVIESKSVDADYAYFQKAISYGFISKNDKKIEELNAFLQLYPKSDYRDDAMFELGNTYVAENKNDLAIKTYDRLNTEFKKGSFTSRSILRQGLIYYNSDKDEQALVKFKKVAAEFPRSPEALEAVATARLIYVDGGRVDEYANWVRTLDFVAVTDAELDNDTYEAAEKQFQQNNSKQAIAGFSGYVAKFPRGIHALNANYYLAQLYYSEGSESKSIPNYEFVIAQPRSEFTDQSLSRLAQIFLKNKNYDKAIPVLSRLENEADLSQNRTFAQSNLMKSYYDIKDYSNSVIYAEKVLMNPKTDDNVKSDAQIIIARAAIQTGDEAKARTAYAKLLTIAKGELAAEALYYDAYFKNKDAKFEASNTAVQKLAKNYSSYKYFGAKGLVLMAKNFYGLKDSYQATYILENVIQNFTDFPDVVSEAQTELDTIKAEESKTNSSVTK</sequence>
<organism evidence="5 6">
    <name type="scientific">Flavobacterium xinjiangense</name>
    <dbReference type="NCBI Taxonomy" id="178356"/>
    <lineage>
        <taxon>Bacteria</taxon>
        <taxon>Pseudomonadati</taxon>
        <taxon>Bacteroidota</taxon>
        <taxon>Flavobacteriia</taxon>
        <taxon>Flavobacteriales</taxon>
        <taxon>Flavobacteriaceae</taxon>
        <taxon>Flavobacterium</taxon>
    </lineage>
</organism>
<reference evidence="6" key="1">
    <citation type="submission" date="2016-11" db="EMBL/GenBank/DDBJ databases">
        <authorList>
            <person name="Varghese N."/>
            <person name="Submissions S."/>
        </authorList>
    </citation>
    <scope>NUCLEOTIDE SEQUENCE [LARGE SCALE GENOMIC DNA]</scope>
    <source>
        <strain evidence="6">CGMCC 1.2749</strain>
    </source>
</reference>
<evidence type="ECO:0000256" key="3">
    <source>
        <dbReference type="PROSITE-ProRule" id="PRU00339"/>
    </source>
</evidence>
<evidence type="ECO:0000313" key="5">
    <source>
        <dbReference type="EMBL" id="SHN10289.1"/>
    </source>
</evidence>
<keyword evidence="4" id="KW-0732">Signal</keyword>
<feature type="chain" id="PRO_5012297181" evidence="4">
    <location>
        <begin position="22"/>
        <end position="1004"/>
    </location>
</feature>
<feature type="repeat" description="TPR" evidence="3">
    <location>
        <begin position="103"/>
        <end position="136"/>
    </location>
</feature>
<evidence type="ECO:0000256" key="2">
    <source>
        <dbReference type="ARBA" id="ARBA00022803"/>
    </source>
</evidence>
<dbReference type="AlphaFoldDB" id="A0A1M7P2P8"/>
<dbReference type="Pfam" id="PF13432">
    <property type="entry name" value="TPR_16"/>
    <property type="match status" value="1"/>
</dbReference>
<protein>
    <submittedName>
        <fullName evidence="5">Tetratricopeptide repeat-containing protein</fullName>
    </submittedName>
</protein>
<dbReference type="Proteomes" id="UP000184092">
    <property type="component" value="Unassembled WGS sequence"/>
</dbReference>
<dbReference type="Pfam" id="PF13181">
    <property type="entry name" value="TPR_8"/>
    <property type="match status" value="2"/>
</dbReference>
<feature type="signal peptide" evidence="4">
    <location>
        <begin position="1"/>
        <end position="21"/>
    </location>
</feature>
<dbReference type="InterPro" id="IPR019734">
    <property type="entry name" value="TPR_rpt"/>
</dbReference>
<dbReference type="RefSeq" id="WP_073210490.1">
    <property type="nucleotide sequence ID" value="NZ_FRCL01000013.1"/>
</dbReference>
<evidence type="ECO:0000256" key="1">
    <source>
        <dbReference type="ARBA" id="ARBA00022737"/>
    </source>
</evidence>
<dbReference type="Gene3D" id="1.25.40.10">
    <property type="entry name" value="Tetratricopeptide repeat domain"/>
    <property type="match status" value="8"/>
</dbReference>
<feature type="repeat" description="TPR" evidence="3">
    <location>
        <begin position="314"/>
        <end position="347"/>
    </location>
</feature>
<dbReference type="InterPro" id="IPR011990">
    <property type="entry name" value="TPR-like_helical_dom_sf"/>
</dbReference>
<evidence type="ECO:0000313" key="6">
    <source>
        <dbReference type="Proteomes" id="UP000184092"/>
    </source>
</evidence>
<dbReference type="PROSITE" id="PS50005">
    <property type="entry name" value="TPR"/>
    <property type="match status" value="2"/>
</dbReference>
<keyword evidence="2 3" id="KW-0802">TPR repeat</keyword>
<dbReference type="STRING" id="178356.SAMN05216269_11332"/>
<keyword evidence="1" id="KW-0677">Repeat</keyword>
<dbReference type="OrthoDB" id="9814448at2"/>
<dbReference type="SUPFAM" id="SSF48452">
    <property type="entry name" value="TPR-like"/>
    <property type="match status" value="6"/>
</dbReference>
<proteinExistence type="predicted"/>
<dbReference type="PANTHER" id="PTHR44186">
    <property type="match status" value="1"/>
</dbReference>
<dbReference type="SMART" id="SM00028">
    <property type="entry name" value="TPR"/>
    <property type="match status" value="13"/>
</dbReference>
<dbReference type="PANTHER" id="PTHR44186:SF1">
    <property type="entry name" value="BARDET-BIEDL SYNDROME 4 PROTEIN"/>
    <property type="match status" value="1"/>
</dbReference>
<keyword evidence="6" id="KW-1185">Reference proteome</keyword>